<feature type="signal peptide" evidence="14">
    <location>
        <begin position="1"/>
        <end position="26"/>
    </location>
</feature>
<evidence type="ECO:0000256" key="6">
    <source>
        <dbReference type="ARBA" id="ARBA00023004"/>
    </source>
</evidence>
<feature type="region of interest" description="Disordered" evidence="13">
    <location>
        <begin position="602"/>
        <end position="624"/>
    </location>
</feature>
<comment type="similarity">
    <text evidence="11 12">Belongs to the TonB-dependent receptor family.</text>
</comment>
<dbReference type="SUPFAM" id="SSF56935">
    <property type="entry name" value="Porins"/>
    <property type="match status" value="1"/>
</dbReference>
<feature type="domain" description="TonB-dependent receptor-like beta-barrel" evidence="15">
    <location>
        <begin position="440"/>
        <end position="754"/>
    </location>
</feature>
<proteinExistence type="inferred from homology"/>
<keyword evidence="3 11" id="KW-1134">Transmembrane beta strand</keyword>
<evidence type="ECO:0000256" key="14">
    <source>
        <dbReference type="SAM" id="SignalP"/>
    </source>
</evidence>
<keyword evidence="5 11" id="KW-0812">Transmembrane</keyword>
<organism evidence="17 18">
    <name type="scientific">Halioglobus japonicus</name>
    <dbReference type="NCBI Taxonomy" id="930805"/>
    <lineage>
        <taxon>Bacteria</taxon>
        <taxon>Pseudomonadati</taxon>
        <taxon>Pseudomonadota</taxon>
        <taxon>Gammaproteobacteria</taxon>
        <taxon>Cellvibrionales</taxon>
        <taxon>Halieaceae</taxon>
        <taxon>Halioglobus</taxon>
    </lineage>
</organism>
<evidence type="ECO:0000259" key="15">
    <source>
        <dbReference type="Pfam" id="PF00593"/>
    </source>
</evidence>
<evidence type="ECO:0000256" key="9">
    <source>
        <dbReference type="ARBA" id="ARBA00023136"/>
    </source>
</evidence>
<evidence type="ECO:0000256" key="2">
    <source>
        <dbReference type="ARBA" id="ARBA00022448"/>
    </source>
</evidence>
<dbReference type="Pfam" id="PF00593">
    <property type="entry name" value="TonB_dep_Rec_b-barrel"/>
    <property type="match status" value="1"/>
</dbReference>
<evidence type="ECO:0000259" key="16">
    <source>
        <dbReference type="Pfam" id="PF07715"/>
    </source>
</evidence>
<keyword evidence="17" id="KW-0675">Receptor</keyword>
<dbReference type="Gene3D" id="2.40.170.20">
    <property type="entry name" value="TonB-dependent receptor, beta-barrel domain"/>
    <property type="match status" value="2"/>
</dbReference>
<name>A0AAP8MGR9_9GAMM</name>
<comment type="caution">
    <text evidence="17">The sequence shown here is derived from an EMBL/GenBank/DDBJ whole genome shotgun (WGS) entry which is preliminary data.</text>
</comment>
<keyword evidence="9 11" id="KW-0472">Membrane</keyword>
<dbReference type="Proteomes" id="UP000235162">
    <property type="component" value="Unassembled WGS sequence"/>
</dbReference>
<dbReference type="PANTHER" id="PTHR32552:SF81">
    <property type="entry name" value="TONB-DEPENDENT OUTER MEMBRANE RECEPTOR"/>
    <property type="match status" value="1"/>
</dbReference>
<keyword evidence="4" id="KW-0410">Iron transport</keyword>
<comment type="subcellular location">
    <subcellularLocation>
        <location evidence="1 11">Cell outer membrane</location>
        <topology evidence="1 11">Multi-pass membrane protein</topology>
    </subcellularLocation>
</comment>
<dbReference type="RefSeq" id="WP_084200409.1">
    <property type="nucleotide sequence ID" value="NZ_BMYL01000001.1"/>
</dbReference>
<evidence type="ECO:0000256" key="8">
    <source>
        <dbReference type="ARBA" id="ARBA00023077"/>
    </source>
</evidence>
<keyword evidence="6" id="KW-0408">Iron</keyword>
<evidence type="ECO:0000256" key="5">
    <source>
        <dbReference type="ARBA" id="ARBA00022692"/>
    </source>
</evidence>
<dbReference type="EMBL" id="PKUR01000001">
    <property type="protein sequence ID" value="PLW87538.1"/>
    <property type="molecule type" value="Genomic_DNA"/>
</dbReference>
<evidence type="ECO:0000256" key="11">
    <source>
        <dbReference type="PROSITE-ProRule" id="PRU01360"/>
    </source>
</evidence>
<evidence type="ECO:0000256" key="12">
    <source>
        <dbReference type="RuleBase" id="RU003357"/>
    </source>
</evidence>
<feature type="chain" id="PRO_5042972217" evidence="14">
    <location>
        <begin position="27"/>
        <end position="792"/>
    </location>
</feature>
<evidence type="ECO:0000256" key="7">
    <source>
        <dbReference type="ARBA" id="ARBA00023065"/>
    </source>
</evidence>
<keyword evidence="18" id="KW-1185">Reference proteome</keyword>
<dbReference type="InterPro" id="IPR036942">
    <property type="entry name" value="Beta-barrel_TonB_sf"/>
</dbReference>
<feature type="domain" description="TonB-dependent receptor plug" evidence="16">
    <location>
        <begin position="52"/>
        <end position="161"/>
    </location>
</feature>
<evidence type="ECO:0000256" key="10">
    <source>
        <dbReference type="ARBA" id="ARBA00023237"/>
    </source>
</evidence>
<dbReference type="PANTHER" id="PTHR32552">
    <property type="entry name" value="FERRICHROME IRON RECEPTOR-RELATED"/>
    <property type="match status" value="1"/>
</dbReference>
<protein>
    <submittedName>
        <fullName evidence="17">TonB-dependent receptor</fullName>
    </submittedName>
</protein>
<dbReference type="PROSITE" id="PS52016">
    <property type="entry name" value="TONB_DEPENDENT_REC_3"/>
    <property type="match status" value="1"/>
</dbReference>
<keyword evidence="14" id="KW-0732">Signal</keyword>
<evidence type="ECO:0000313" key="18">
    <source>
        <dbReference type="Proteomes" id="UP000235162"/>
    </source>
</evidence>
<dbReference type="AlphaFoldDB" id="A0AAP8MGR9"/>
<dbReference type="Pfam" id="PF07715">
    <property type="entry name" value="Plug"/>
    <property type="match status" value="1"/>
</dbReference>
<evidence type="ECO:0000256" key="3">
    <source>
        <dbReference type="ARBA" id="ARBA00022452"/>
    </source>
</evidence>
<keyword evidence="10 11" id="KW-0998">Cell outer membrane</keyword>
<evidence type="ECO:0000313" key="17">
    <source>
        <dbReference type="EMBL" id="PLW87538.1"/>
    </source>
</evidence>
<dbReference type="InterPro" id="IPR039426">
    <property type="entry name" value="TonB-dep_rcpt-like"/>
</dbReference>
<gene>
    <name evidence="17" type="ORF">C0029_02840</name>
</gene>
<dbReference type="GO" id="GO:0006826">
    <property type="term" value="P:iron ion transport"/>
    <property type="evidence" value="ECO:0007669"/>
    <property type="project" value="UniProtKB-KW"/>
</dbReference>
<dbReference type="GO" id="GO:0009279">
    <property type="term" value="C:cell outer membrane"/>
    <property type="evidence" value="ECO:0007669"/>
    <property type="project" value="UniProtKB-SubCell"/>
</dbReference>
<evidence type="ECO:0000256" key="4">
    <source>
        <dbReference type="ARBA" id="ARBA00022496"/>
    </source>
</evidence>
<keyword evidence="2 11" id="KW-0813">Transport</keyword>
<keyword evidence="8 12" id="KW-0798">TonB box</keyword>
<reference evidence="17 18" key="1">
    <citation type="submission" date="2018-01" db="EMBL/GenBank/DDBJ databases">
        <title>The draft genome sequence of Halioglobus japonicus S1-36.</title>
        <authorList>
            <person name="Du Z.-J."/>
            <person name="Shi M.-J."/>
        </authorList>
    </citation>
    <scope>NUCLEOTIDE SEQUENCE [LARGE SCALE GENOMIC DNA]</scope>
    <source>
        <strain evidence="17 18">S1-36</strain>
    </source>
</reference>
<feature type="compositionally biased region" description="Basic and acidic residues" evidence="13">
    <location>
        <begin position="602"/>
        <end position="612"/>
    </location>
</feature>
<evidence type="ECO:0000256" key="13">
    <source>
        <dbReference type="SAM" id="MobiDB-lite"/>
    </source>
</evidence>
<dbReference type="KEGG" id="hja:BST95_15345"/>
<sequence length="792" mass="87741">MHTRNRRLTPIATALIAANFAIPATAQEDSRRYSLQLEEVVVTAQKREENFMSVPVTVNAFTAQDMVNTGADDIRDIDTFMPGVEIGSAFGSGSSTQAGVTVRGVSSPNISSGGDPSVATFYDGTYMPRAATSIPFTDIARTEVLKGPQGTLFGRNATAGVINIVPNRPHDEFEAFVKTRVGNHNLLRLEGMVNTPVTDEVYLRANVFSHQRDGLTEQKGVGDDVKDEGYIAARAALLWDVSDSTSLQLAVDVEDRDEAPSVIIGVGKYAYEASDDPFSGETAHDVIGGEETREMYGVSLKLESELTDEWSTFGIVSYRDWDTTNLQEEDGTADPRRYLDTNNIEDSDIFYSELRFHYVTDKLNFITGGNYSKEDVFQRTDIGLLADSYMQFLTILGGFGGPDDHIWNLLPPSEELYLALSAAEGIAVLPPSFSGEFFTETMDNTGDFVNWGIFADATYQLTDTLSLAAGLRYSYDEKEYTWQTYESQLDWPYAPERVAYNPAESGAPEEVWLDQFKLKDDWSKTTGRLVLDWEFSDYAMLYASAATGYKSGGFDGQSFSAYAAGPFDPEDMTSYEIGLKGDFFADTLRVEAALFYHELDGKQNSKSTKDSPDDPTAAPTVVTSDEEAEGIEIVVTWSITDTLRIAGLTTYRETRSIEEAYFNAAGEPAGGEEFTSRTNNDYTLRLDWTPEIPTGFLLLHMNYVFNEDPAKFDPDTAIFVDGPWYFQDRKILNARVAWTNEQENLEIALWGDNLLDEEYASNPGGLAADTLGAAHTSIRDTITYGLDLRYAF</sequence>
<accession>A0AAP8MGR9</accession>
<dbReference type="InterPro" id="IPR012910">
    <property type="entry name" value="Plug_dom"/>
</dbReference>
<dbReference type="InterPro" id="IPR000531">
    <property type="entry name" value="Beta-barrel_TonB"/>
</dbReference>
<evidence type="ECO:0000256" key="1">
    <source>
        <dbReference type="ARBA" id="ARBA00004571"/>
    </source>
</evidence>
<keyword evidence="7" id="KW-0406">Ion transport</keyword>